<dbReference type="GO" id="GO:0008528">
    <property type="term" value="F:G protein-coupled peptide receptor activity"/>
    <property type="evidence" value="ECO:0007669"/>
    <property type="project" value="InterPro"/>
</dbReference>
<evidence type="ECO:0000256" key="1">
    <source>
        <dbReference type="ARBA" id="ARBA00004370"/>
    </source>
</evidence>
<dbReference type="SUPFAM" id="SSF81321">
    <property type="entry name" value="Family A G protein-coupled receptor-like"/>
    <property type="match status" value="1"/>
</dbReference>
<dbReference type="AlphaFoldDB" id="A0A8J1Y863"/>
<dbReference type="Pfam" id="PF10324">
    <property type="entry name" value="7TM_GPCR_Srw"/>
    <property type="match status" value="1"/>
</dbReference>
<dbReference type="GO" id="GO:0016020">
    <property type="term" value="C:membrane"/>
    <property type="evidence" value="ECO:0007669"/>
    <property type="project" value="UniProtKB-SubCell"/>
</dbReference>
<organism evidence="5 6">
    <name type="scientific">Owenia fusiformis</name>
    <name type="common">Polychaete worm</name>
    <dbReference type="NCBI Taxonomy" id="6347"/>
    <lineage>
        <taxon>Eukaryota</taxon>
        <taxon>Metazoa</taxon>
        <taxon>Spiralia</taxon>
        <taxon>Lophotrochozoa</taxon>
        <taxon>Annelida</taxon>
        <taxon>Polychaeta</taxon>
        <taxon>Sedentaria</taxon>
        <taxon>Canalipalpata</taxon>
        <taxon>Sabellida</taxon>
        <taxon>Oweniida</taxon>
        <taxon>Oweniidae</taxon>
        <taxon>Owenia</taxon>
    </lineage>
</organism>
<comment type="subcellular location">
    <subcellularLocation>
        <location evidence="1">Membrane</location>
    </subcellularLocation>
</comment>
<dbReference type="InterPro" id="IPR019427">
    <property type="entry name" value="7TM_GPCR_serpentine_rcpt_Srw"/>
</dbReference>
<dbReference type="PRINTS" id="PR00237">
    <property type="entry name" value="GPCRRHODOPSN"/>
</dbReference>
<dbReference type="InterPro" id="IPR000276">
    <property type="entry name" value="GPCR_Rhodpsn"/>
</dbReference>
<proteinExistence type="predicted"/>
<evidence type="ECO:0000313" key="5">
    <source>
        <dbReference type="EMBL" id="CAH1779857.1"/>
    </source>
</evidence>
<keyword evidence="3" id="KW-1133">Transmembrane helix</keyword>
<dbReference type="CDD" id="cd14978">
    <property type="entry name" value="7tmA_FMRFamide_R-like"/>
    <property type="match status" value="1"/>
</dbReference>
<protein>
    <submittedName>
        <fullName evidence="5">Uncharacterized protein</fullName>
    </submittedName>
</protein>
<comment type="caution">
    <text evidence="5">The sequence shown here is derived from an EMBL/GenBank/DDBJ whole genome shotgun (WGS) entry which is preliminary data.</text>
</comment>
<dbReference type="EMBL" id="CAIIXF020000003">
    <property type="protein sequence ID" value="CAH1779857.1"/>
    <property type="molecule type" value="Genomic_DNA"/>
</dbReference>
<reference evidence="5" key="1">
    <citation type="submission" date="2022-03" db="EMBL/GenBank/DDBJ databases">
        <authorList>
            <person name="Martin C."/>
        </authorList>
    </citation>
    <scope>NUCLEOTIDE SEQUENCE</scope>
</reference>
<dbReference type="OrthoDB" id="10033446at2759"/>
<evidence type="ECO:0000256" key="4">
    <source>
        <dbReference type="ARBA" id="ARBA00023136"/>
    </source>
</evidence>
<evidence type="ECO:0000256" key="3">
    <source>
        <dbReference type="ARBA" id="ARBA00022989"/>
    </source>
</evidence>
<dbReference type="PANTHER" id="PTHR46641">
    <property type="entry name" value="FMRFAMIDE RECEPTOR-RELATED"/>
    <property type="match status" value="1"/>
</dbReference>
<name>A0A8J1Y863_OWEFU</name>
<evidence type="ECO:0000313" key="6">
    <source>
        <dbReference type="Proteomes" id="UP000749559"/>
    </source>
</evidence>
<dbReference type="PANTHER" id="PTHR46641:SF2">
    <property type="entry name" value="FMRFAMIDE RECEPTOR"/>
    <property type="match status" value="1"/>
</dbReference>
<keyword evidence="6" id="KW-1185">Reference proteome</keyword>
<dbReference type="InterPro" id="IPR017452">
    <property type="entry name" value="GPCR_Rhodpsn_7TM"/>
</dbReference>
<accession>A0A8J1Y863</accession>
<dbReference type="PROSITE" id="PS50262">
    <property type="entry name" value="G_PROTEIN_RECEP_F1_2"/>
    <property type="match status" value="1"/>
</dbReference>
<gene>
    <name evidence="5" type="ORF">OFUS_LOCUS6620</name>
</gene>
<keyword evidence="2" id="KW-0812">Transmembrane</keyword>
<dbReference type="Gene3D" id="1.20.1070.10">
    <property type="entry name" value="Rhodopsin 7-helix transmembrane proteins"/>
    <property type="match status" value="1"/>
</dbReference>
<keyword evidence="4" id="KW-0472">Membrane</keyword>
<sequence length="418" mass="47900">MNCGKELENITHQSTQATGDPYAYKQIQYVVYRFGLPLVCGFGFLGNVLNLIILTGKRIQRSLKNMERSANICLIALAFADAMFCLCAFPTTFLPHDNSFENKGFMLYYGIYSAAIINIFIMISTWLTVNLATERYLAICHPLKSRKIITLGRTKFAITSVFIVSILFNLPVFWRYAIISDTDDPCVNGTNYRMVQMVIGSTKFDHAYRAVWAIFGNFMPLVMLIFFNACLMRKIHQSKINRKRLAANAQRETSSESESSNRVTLTLVAIVVMFCVLVAPSEIIKHLAYIIANNLDENYTYLTIEVVTNLMQTINFSANFILYCIINRSFRRTMKHMFCGLCTRDKNKLHRMTSVTSSYSMIRTQSSAYKYGSRSNSPRRNSQKQFIMNINLKAQNRPQTYIKVSNGENWKDESNSHL</sequence>
<dbReference type="InterPro" id="IPR052954">
    <property type="entry name" value="GPCR-Ligand_Int"/>
</dbReference>
<evidence type="ECO:0000256" key="2">
    <source>
        <dbReference type="ARBA" id="ARBA00022692"/>
    </source>
</evidence>
<dbReference type="Proteomes" id="UP000749559">
    <property type="component" value="Unassembled WGS sequence"/>
</dbReference>